<dbReference type="Pfam" id="PF13515">
    <property type="entry name" value="FUSC_2"/>
    <property type="match status" value="1"/>
</dbReference>
<feature type="domain" description="Putative ER transporter 6TM N-terminal" evidence="8">
    <location>
        <begin position="86"/>
        <end position="382"/>
    </location>
</feature>
<evidence type="ECO:0000259" key="9">
    <source>
        <dbReference type="Pfam" id="PF13515"/>
    </source>
</evidence>
<evidence type="ECO:0000256" key="1">
    <source>
        <dbReference type="ARBA" id="ARBA00004141"/>
    </source>
</evidence>
<keyword evidence="4 6" id="KW-0472">Membrane</keyword>
<dbReference type="Proteomes" id="UP000027265">
    <property type="component" value="Unassembled WGS sequence"/>
</dbReference>
<evidence type="ECO:0000313" key="10">
    <source>
        <dbReference type="EMBL" id="KDQ52942.1"/>
    </source>
</evidence>
<dbReference type="Pfam" id="PF10334">
    <property type="entry name" value="BRE4"/>
    <property type="match status" value="1"/>
</dbReference>
<keyword evidence="11" id="KW-1185">Reference proteome</keyword>
<dbReference type="Pfam" id="PF10337">
    <property type="entry name" value="ArAE_2_N"/>
    <property type="match status" value="2"/>
</dbReference>
<feature type="compositionally biased region" description="Basic and acidic residues" evidence="5">
    <location>
        <begin position="39"/>
        <end position="66"/>
    </location>
</feature>
<dbReference type="EMBL" id="KL197736">
    <property type="protein sequence ID" value="KDQ52942.1"/>
    <property type="molecule type" value="Genomic_DNA"/>
</dbReference>
<feature type="transmembrane region" description="Helical" evidence="6">
    <location>
        <begin position="823"/>
        <end position="841"/>
    </location>
</feature>
<evidence type="ECO:0000256" key="2">
    <source>
        <dbReference type="ARBA" id="ARBA00022692"/>
    </source>
</evidence>
<feature type="domain" description="DUF2421" evidence="7">
    <location>
        <begin position="908"/>
        <end position="1129"/>
    </location>
</feature>
<dbReference type="InterPro" id="IPR018823">
    <property type="entry name" value="ArAE_2_N"/>
</dbReference>
<reference evidence="11" key="1">
    <citation type="journal article" date="2014" name="Proc. Natl. Acad. Sci. U.S.A.">
        <title>Extensive sampling of basidiomycete genomes demonstrates inadequacy of the white-rot/brown-rot paradigm for wood decay fungi.</title>
        <authorList>
            <person name="Riley R."/>
            <person name="Salamov A.A."/>
            <person name="Brown D.W."/>
            <person name="Nagy L.G."/>
            <person name="Floudas D."/>
            <person name="Held B.W."/>
            <person name="Levasseur A."/>
            <person name="Lombard V."/>
            <person name="Morin E."/>
            <person name="Otillar R."/>
            <person name="Lindquist E.A."/>
            <person name="Sun H."/>
            <person name="LaButti K.M."/>
            <person name="Schmutz J."/>
            <person name="Jabbour D."/>
            <person name="Luo H."/>
            <person name="Baker S.E."/>
            <person name="Pisabarro A.G."/>
            <person name="Walton J.D."/>
            <person name="Blanchette R.A."/>
            <person name="Henrissat B."/>
            <person name="Martin F."/>
            <person name="Cullen D."/>
            <person name="Hibbett D.S."/>
            <person name="Grigoriev I.V."/>
        </authorList>
    </citation>
    <scope>NUCLEOTIDE SEQUENCE [LARGE SCALE GENOMIC DNA]</scope>
    <source>
        <strain evidence="11">MUCL 33604</strain>
    </source>
</reference>
<feature type="transmembrane region" description="Helical" evidence="6">
    <location>
        <begin position="223"/>
        <end position="244"/>
    </location>
</feature>
<dbReference type="PANTHER" id="PTHR37994">
    <property type="entry name" value="ARAE_2_N DOMAIN-CONTAINING PROTEIN-RELATED"/>
    <property type="match status" value="1"/>
</dbReference>
<proteinExistence type="predicted"/>
<dbReference type="AlphaFoldDB" id="A0A067PNR9"/>
<evidence type="ECO:0000313" key="11">
    <source>
        <dbReference type="Proteomes" id="UP000027265"/>
    </source>
</evidence>
<feature type="transmembrane region" description="Helical" evidence="6">
    <location>
        <begin position="889"/>
        <end position="908"/>
    </location>
</feature>
<protein>
    <recommendedName>
        <fullName evidence="12">ER transporter 6TM N-terminal domain-containing protein</fullName>
    </recommendedName>
</protein>
<feature type="compositionally biased region" description="Basic and acidic residues" evidence="5">
    <location>
        <begin position="432"/>
        <end position="444"/>
    </location>
</feature>
<evidence type="ECO:0000256" key="4">
    <source>
        <dbReference type="ARBA" id="ARBA00023136"/>
    </source>
</evidence>
<dbReference type="OrthoDB" id="2274698at2759"/>
<dbReference type="InterPro" id="IPR049453">
    <property type="entry name" value="Memb_transporter_dom"/>
</dbReference>
<evidence type="ECO:0000256" key="5">
    <source>
        <dbReference type="SAM" id="MobiDB-lite"/>
    </source>
</evidence>
<keyword evidence="2 6" id="KW-0812">Transmembrane</keyword>
<dbReference type="InParanoid" id="A0A067PNR9"/>
<evidence type="ECO:0000256" key="3">
    <source>
        <dbReference type="ARBA" id="ARBA00022989"/>
    </source>
</evidence>
<dbReference type="PANTHER" id="PTHR37994:SF1">
    <property type="entry name" value="ER TRANSPORTER 6TM N-TERMINAL DOMAIN-CONTAINING PROTEIN"/>
    <property type="match status" value="1"/>
</dbReference>
<evidence type="ECO:0000259" key="7">
    <source>
        <dbReference type="Pfam" id="PF10334"/>
    </source>
</evidence>
<feature type="transmembrane region" description="Helical" evidence="6">
    <location>
        <begin position="150"/>
        <end position="171"/>
    </location>
</feature>
<feature type="region of interest" description="Disordered" evidence="5">
    <location>
        <begin position="387"/>
        <end position="477"/>
    </location>
</feature>
<feature type="transmembrane region" description="Helical" evidence="6">
    <location>
        <begin position="250"/>
        <end position="274"/>
    </location>
</feature>
<dbReference type="InterPro" id="IPR018820">
    <property type="entry name" value="BRE4-related_DUF2421"/>
</dbReference>
<gene>
    <name evidence="10" type="ORF">JAAARDRAFT_39659</name>
</gene>
<feature type="transmembrane region" description="Helical" evidence="6">
    <location>
        <begin position="191"/>
        <end position="214"/>
    </location>
</feature>
<sequence length="1158" mass="129923">MRFRRAQPKSSTTDPDEKSSGDNATNASGEADGHDEDGQDHADSEGQDRLEKDAHGHKELRFSKDQKGEMEEGRKYEFKLPFDVRWIQSNWSWSKWKPAIRSAIANWISLILVVIPATEKLIGQASFLILVAGFMSPPSDPFVAVLEREILIMASVTLAWAWLCLAAKLASLARVSVDPSVSPATVFTGQYIEAAPTVIMAVFLFLGSSFFLYVKARQGPGPFIFGTILGCICLDLSFTTANFFPYPYYAIGQAIVVPIAFHSAISLVVSLLVFPSTVSAQYRERLSGVLSPLVTVISEHRKLLQTCTTDPEFSASAITAAVGKSEAGLIPLAASGRLMKRDVVWCRFSPTDLVDLQNWVRRLSVRANGLGIYFTLIDPLRERFPVTPAASRPGTPARGTPSQSRAQSRAASRDREGSDNGSLPVSPATEVTHLESEGGEDTTRVHISTPHRRRSHVVNDQSHSHHLPRHSHRTRSPHRHRLHLPHLTHLTPQPEQAVGVFESMRYLDIEAAHLSHPLAAHYTQRATELLRESCDDLLGSCEKAIHDACGWLGTMNKSRFKFWQKDGEREKRMKEREEGMEKVAEELRGTLGTFMHEKRHLVLEPYRSSLDPRLVASLQEIPPHRHLFHCYVYQYHLMRVAQLVLEMLDDMIKKEKERKRARVWFPTVPLSRLWSWNNWEVAENVEHDDDENPDVIQGMAPEWVEDLGEPSRRDPDALPPRNVFEMISCRLYGLAAGLGHGNALFALKAGLFTVVLSLPSFLSSSATFAYENRFVWGVFMGQLTLARFRGDTSFGLVSRILSTFLGGVVGITIWYISTGSGRGNAFGLAAVCAVCFPFFYFARIYWPGPPMTNIIFFVTVALVVGYSWQDTHLASPVNPGFGYSLAWKRFVLVTAGVTAAFLASFLPPSTTLRRYQRRTFATSVNEIGAIYCSIISFANTPKDARGEAEQQEIIRSLIAIRAKLKRSIGLRENIIYEFSMRGRWPLERYHTILELQLQISYLLSHLFSVIEQLEPSWTRAFLRRTRFIDPDFVGDVLAVISLISTALRMGNPLPQITPCPLLGRFMAHQDGLHIVEEDGDYGLPRTLNIDTLENEQYMFFCVAVSTSYGIVTRLDRLMVATKELVGEQYHIHGVGFEMRFGEAESGTRPSSIRPARDA</sequence>
<feature type="compositionally biased region" description="Basic residues" evidence="5">
    <location>
        <begin position="464"/>
        <end position="477"/>
    </location>
</feature>
<feature type="region of interest" description="Disordered" evidence="5">
    <location>
        <begin position="1"/>
        <end position="66"/>
    </location>
</feature>
<organism evidence="10 11">
    <name type="scientific">Jaapia argillacea MUCL 33604</name>
    <dbReference type="NCBI Taxonomy" id="933084"/>
    <lineage>
        <taxon>Eukaryota</taxon>
        <taxon>Fungi</taxon>
        <taxon>Dikarya</taxon>
        <taxon>Basidiomycota</taxon>
        <taxon>Agaricomycotina</taxon>
        <taxon>Agaricomycetes</taxon>
        <taxon>Agaricomycetidae</taxon>
        <taxon>Jaapiales</taxon>
        <taxon>Jaapiaceae</taxon>
        <taxon>Jaapia</taxon>
    </lineage>
</organism>
<comment type="subcellular location">
    <subcellularLocation>
        <location evidence="1">Membrane</location>
        <topology evidence="1">Multi-pass membrane protein</topology>
    </subcellularLocation>
</comment>
<feature type="transmembrane region" description="Helical" evidence="6">
    <location>
        <begin position="796"/>
        <end position="817"/>
    </location>
</feature>
<dbReference type="HOGENOM" id="CLU_003918_2_0_1"/>
<feature type="domain" description="Integral membrane bound transporter" evidence="9">
    <location>
        <begin position="772"/>
        <end position="902"/>
    </location>
</feature>
<name>A0A067PNR9_9AGAM</name>
<feature type="domain" description="Putative ER transporter 6TM N-terminal" evidence="8">
    <location>
        <begin position="457"/>
        <end position="600"/>
    </location>
</feature>
<feature type="transmembrane region" description="Helical" evidence="6">
    <location>
        <begin position="853"/>
        <end position="869"/>
    </location>
</feature>
<keyword evidence="3 6" id="KW-1133">Transmembrane helix</keyword>
<accession>A0A067PNR9</accession>
<dbReference type="GO" id="GO:0016020">
    <property type="term" value="C:membrane"/>
    <property type="evidence" value="ECO:0007669"/>
    <property type="project" value="UniProtKB-SubCell"/>
</dbReference>
<dbReference type="STRING" id="933084.A0A067PNR9"/>
<evidence type="ECO:0008006" key="12">
    <source>
        <dbReference type="Google" id="ProtNLM"/>
    </source>
</evidence>
<evidence type="ECO:0000259" key="8">
    <source>
        <dbReference type="Pfam" id="PF10337"/>
    </source>
</evidence>
<evidence type="ECO:0000256" key="6">
    <source>
        <dbReference type="SAM" id="Phobius"/>
    </source>
</evidence>